<sequence length="359" mass="39428">PPTAHTQGTSPTLLAPMPDAHVWDISNFSLVDGHLVLVGTSQEASGRGRNQAESSEGTNLHPTGTHWDPAVDEKGTEGTMRGTESETSSPSQFSNVKGLLWKRLRERRGRSAPRAVPPAVPVPNGDRVPSCSGSHESLVPVPRVTQLDLSGHSLIVRPVHGSIVGEKFCFQIITGEGSSTFGCSSLAEREQWIENLRRSAQPNKDNRERLELALTLCIYEGRELPPRRRLRCQLHLDGLLFARTTAKVPGPDGDLFWGELFQLPSLPPCQTLTLSQPLERWSPLSGGAAGSQRAPALRLRGRYREVKVLPIVCYKELAEFITFHYRELCARLEPAIAARHKEELASALVRVLQSTGKAK</sequence>
<feature type="non-terminal residue" evidence="3">
    <location>
        <position position="359"/>
    </location>
</feature>
<dbReference type="EMBL" id="VWYK01044629">
    <property type="protein sequence ID" value="NXR09241.1"/>
    <property type="molecule type" value="Genomic_DNA"/>
</dbReference>
<dbReference type="AlphaFoldDB" id="A0A7L2IHE8"/>
<evidence type="ECO:0000313" key="3">
    <source>
        <dbReference type="EMBL" id="NXR09241.1"/>
    </source>
</evidence>
<dbReference type="InterPro" id="IPR039360">
    <property type="entry name" value="Ras_GTPase"/>
</dbReference>
<dbReference type="PANTHER" id="PTHR10194:SF96">
    <property type="entry name" value="RAS PROTEIN ACTIVATOR LIKE-3"/>
    <property type="match status" value="1"/>
</dbReference>
<feature type="non-terminal residue" evidence="3">
    <location>
        <position position="1"/>
    </location>
</feature>
<organism evidence="3 4">
    <name type="scientific">Semnornis frantzii</name>
    <dbReference type="NCBI Taxonomy" id="91796"/>
    <lineage>
        <taxon>Eukaryota</taxon>
        <taxon>Metazoa</taxon>
        <taxon>Chordata</taxon>
        <taxon>Craniata</taxon>
        <taxon>Vertebrata</taxon>
        <taxon>Euteleostomi</taxon>
        <taxon>Archelosauria</taxon>
        <taxon>Archosauria</taxon>
        <taxon>Dinosauria</taxon>
        <taxon>Saurischia</taxon>
        <taxon>Theropoda</taxon>
        <taxon>Coelurosauria</taxon>
        <taxon>Aves</taxon>
        <taxon>Neognathae</taxon>
        <taxon>Neoaves</taxon>
        <taxon>Telluraves</taxon>
        <taxon>Coraciimorphae</taxon>
        <taxon>Piciformes</taxon>
        <taxon>Ramphastidae</taxon>
        <taxon>Semnornis</taxon>
    </lineage>
</organism>
<accession>A0A7L2IHE8</accession>
<feature type="compositionally biased region" description="Polar residues" evidence="1">
    <location>
        <begin position="85"/>
        <end position="94"/>
    </location>
</feature>
<reference evidence="3 4" key="1">
    <citation type="submission" date="2019-09" db="EMBL/GenBank/DDBJ databases">
        <title>Bird 10,000 Genomes (B10K) Project - Family phase.</title>
        <authorList>
            <person name="Zhang G."/>
        </authorList>
    </citation>
    <scope>NUCLEOTIDE SEQUENCE [LARGE SCALE GENOMIC DNA]</scope>
    <source>
        <strain evidence="3">B10K-DU-001-42</strain>
        <tissue evidence="3">Muscle</tissue>
    </source>
</reference>
<feature type="region of interest" description="Disordered" evidence="1">
    <location>
        <begin position="107"/>
        <end position="135"/>
    </location>
</feature>
<feature type="region of interest" description="Disordered" evidence="1">
    <location>
        <begin position="41"/>
        <end position="94"/>
    </location>
</feature>
<dbReference type="PANTHER" id="PTHR10194">
    <property type="entry name" value="RAS GTPASE-ACTIVATING PROTEINS"/>
    <property type="match status" value="1"/>
</dbReference>
<evidence type="ECO:0000313" key="4">
    <source>
        <dbReference type="Proteomes" id="UP000536381"/>
    </source>
</evidence>
<dbReference type="InterPro" id="IPR001849">
    <property type="entry name" value="PH_domain"/>
</dbReference>
<dbReference type="Proteomes" id="UP000536381">
    <property type="component" value="Unassembled WGS sequence"/>
</dbReference>
<dbReference type="Pfam" id="PF25321">
    <property type="entry name" value="PH_RASGAP"/>
    <property type="match status" value="1"/>
</dbReference>
<proteinExistence type="predicted"/>
<dbReference type="Gene3D" id="2.30.29.30">
    <property type="entry name" value="Pleckstrin-homology domain (PH domain)/Phosphotyrosine-binding domain (PTB)"/>
    <property type="match status" value="1"/>
</dbReference>
<protein>
    <submittedName>
        <fullName evidence="3">DAB2P protein</fullName>
    </submittedName>
</protein>
<feature type="compositionally biased region" description="Polar residues" evidence="1">
    <location>
        <begin position="51"/>
        <end position="62"/>
    </location>
</feature>
<dbReference type="Gene3D" id="1.10.506.20">
    <property type="match status" value="1"/>
</dbReference>
<dbReference type="SUPFAM" id="SSF50729">
    <property type="entry name" value="PH domain-like"/>
    <property type="match status" value="1"/>
</dbReference>
<evidence type="ECO:0000259" key="2">
    <source>
        <dbReference type="PROSITE" id="PS50003"/>
    </source>
</evidence>
<dbReference type="InterPro" id="IPR057606">
    <property type="entry name" value="SynGAP1-like_PH"/>
</dbReference>
<keyword evidence="4" id="KW-1185">Reference proteome</keyword>
<feature type="domain" description="PH" evidence="2">
    <location>
        <begin position="167"/>
        <end position="201"/>
    </location>
</feature>
<dbReference type="PROSITE" id="PS50003">
    <property type="entry name" value="PH_DOMAIN"/>
    <property type="match status" value="1"/>
</dbReference>
<name>A0A7L2IHE8_9PICI</name>
<evidence type="ECO:0000256" key="1">
    <source>
        <dbReference type="SAM" id="MobiDB-lite"/>
    </source>
</evidence>
<dbReference type="OrthoDB" id="5572587at2759"/>
<comment type="caution">
    <text evidence="3">The sequence shown here is derived from an EMBL/GenBank/DDBJ whole genome shotgun (WGS) entry which is preliminary data.</text>
</comment>
<dbReference type="InterPro" id="IPR011993">
    <property type="entry name" value="PH-like_dom_sf"/>
</dbReference>
<gene>
    <name evidence="3" type="primary">Dab2ip_1</name>
    <name evidence="3" type="ORF">SEMFRA_R05182</name>
</gene>